<organism evidence="1 2">
    <name type="scientific">Romanomermis culicivorax</name>
    <name type="common">Nematode worm</name>
    <dbReference type="NCBI Taxonomy" id="13658"/>
    <lineage>
        <taxon>Eukaryota</taxon>
        <taxon>Metazoa</taxon>
        <taxon>Ecdysozoa</taxon>
        <taxon>Nematoda</taxon>
        <taxon>Enoplea</taxon>
        <taxon>Dorylaimia</taxon>
        <taxon>Mermithida</taxon>
        <taxon>Mermithoidea</taxon>
        <taxon>Mermithidae</taxon>
        <taxon>Romanomermis</taxon>
    </lineage>
</organism>
<dbReference type="Proteomes" id="UP000887565">
    <property type="component" value="Unplaced"/>
</dbReference>
<accession>A0A915JTP7</accession>
<keyword evidence="1" id="KW-1185">Reference proteome</keyword>
<protein>
    <submittedName>
        <fullName evidence="2">Uncharacterized protein</fullName>
    </submittedName>
</protein>
<dbReference type="WBParaSite" id="nRc.2.0.1.t29424-RA">
    <property type="protein sequence ID" value="nRc.2.0.1.t29424-RA"/>
    <property type="gene ID" value="nRc.2.0.1.g29424"/>
</dbReference>
<evidence type="ECO:0000313" key="2">
    <source>
        <dbReference type="WBParaSite" id="nRc.2.0.1.t29424-RA"/>
    </source>
</evidence>
<evidence type="ECO:0000313" key="1">
    <source>
        <dbReference type="Proteomes" id="UP000887565"/>
    </source>
</evidence>
<proteinExistence type="predicted"/>
<sequence length="65" mass="6664">FVIAIVRGAAVPGAGAGTPAIINGIRPILNGEPCEPLLAFIDDDDVKLPPADVDKFRPPTAAVET</sequence>
<reference evidence="2" key="1">
    <citation type="submission" date="2022-11" db="UniProtKB">
        <authorList>
            <consortium name="WormBaseParasite"/>
        </authorList>
    </citation>
    <scope>IDENTIFICATION</scope>
</reference>
<name>A0A915JTP7_ROMCU</name>
<dbReference type="AlphaFoldDB" id="A0A915JTP7"/>